<dbReference type="InterPro" id="IPR000719">
    <property type="entry name" value="Prot_kinase_dom"/>
</dbReference>
<gene>
    <name evidence="4" type="ORF">AKO1_005002</name>
</gene>
<dbReference type="Proteomes" id="UP001431209">
    <property type="component" value="Unassembled WGS sequence"/>
</dbReference>
<organism evidence="4 5">
    <name type="scientific">Acrasis kona</name>
    <dbReference type="NCBI Taxonomy" id="1008807"/>
    <lineage>
        <taxon>Eukaryota</taxon>
        <taxon>Discoba</taxon>
        <taxon>Heterolobosea</taxon>
        <taxon>Tetramitia</taxon>
        <taxon>Eutetramitia</taxon>
        <taxon>Acrasidae</taxon>
        <taxon>Acrasis</taxon>
    </lineage>
</organism>
<keyword evidence="2" id="KW-0067">ATP-binding</keyword>
<dbReference type="InterPro" id="IPR011009">
    <property type="entry name" value="Kinase-like_dom_sf"/>
</dbReference>
<comment type="caution">
    <text evidence="4">The sequence shown here is derived from an EMBL/GenBank/DDBJ whole genome shotgun (WGS) entry which is preliminary data.</text>
</comment>
<name>A0AAW2Z6Q1_9EUKA</name>
<dbReference type="InterPro" id="IPR008271">
    <property type="entry name" value="Ser/Thr_kinase_AS"/>
</dbReference>
<dbReference type="AlphaFoldDB" id="A0AAW2Z6Q1"/>
<dbReference type="Gene3D" id="1.10.510.10">
    <property type="entry name" value="Transferase(Phosphotransferase) domain 1"/>
    <property type="match status" value="1"/>
</dbReference>
<dbReference type="SUPFAM" id="SSF56112">
    <property type="entry name" value="Protein kinase-like (PK-like)"/>
    <property type="match status" value="1"/>
</dbReference>
<keyword evidence="4" id="KW-0418">Kinase</keyword>
<dbReference type="PROSITE" id="PS00108">
    <property type="entry name" value="PROTEIN_KINASE_ST"/>
    <property type="match status" value="1"/>
</dbReference>
<reference evidence="4 5" key="1">
    <citation type="submission" date="2024-03" db="EMBL/GenBank/DDBJ databases">
        <title>The Acrasis kona genome and developmental transcriptomes reveal deep origins of eukaryotic multicellular pathways.</title>
        <authorList>
            <person name="Sheikh S."/>
            <person name="Fu C.-J."/>
            <person name="Brown M.W."/>
            <person name="Baldauf S.L."/>
        </authorList>
    </citation>
    <scope>NUCLEOTIDE SEQUENCE [LARGE SCALE GENOMIC DNA]</scope>
    <source>
        <strain evidence="4 5">ATCC MYA-3509</strain>
    </source>
</reference>
<dbReference type="PANTHER" id="PTHR24055">
    <property type="entry name" value="MITOGEN-ACTIVATED PROTEIN KINASE"/>
    <property type="match status" value="1"/>
</dbReference>
<evidence type="ECO:0000256" key="2">
    <source>
        <dbReference type="ARBA" id="ARBA00022840"/>
    </source>
</evidence>
<sequence length="441" mass="51006">MSIVEDVICKHEFRGNVYELPARYHLLRLIGSQGTFGTIIYAYDEREQQYISIKVIEDPFSTNAEKFYRIRVQRELLALCMIRSANIVRILELPIPKETCRFENVYLVTEHVETDLKVFMADKTNKISTSQIRHIMRQILIGIRDVHNHGIMHCDIKPANILLNKDLSNIKLCDFGSCCLFSDQYKCNSSATSTLWYRAPELLVACCDYDSSVDMWSVGCVFAELLLGRVMFRGRDELHQFHLVSNFNVRSLFSDTIEDSALNLLERLLIINPKHRITAHDALGDCYFQVDHTKEGSNSPGRRDNPYDRFKDFENCSIKQNVYDMCNVLNNEKSHPLKHDKNDFGMDPTFESLLMKHTAIDNLDKESIFILYMSRLADMADDLCLCLERICKEHEALELSISTHQLRKTIEAGRSDLLITRDVEKQLRAAIHSHNVQLDVE</sequence>
<evidence type="ECO:0000313" key="4">
    <source>
        <dbReference type="EMBL" id="KAL0484356.1"/>
    </source>
</evidence>
<dbReference type="SMART" id="SM00220">
    <property type="entry name" value="S_TKc"/>
    <property type="match status" value="1"/>
</dbReference>
<dbReference type="Gene3D" id="3.30.200.20">
    <property type="entry name" value="Phosphorylase Kinase, domain 1"/>
    <property type="match status" value="1"/>
</dbReference>
<keyword evidence="1" id="KW-0547">Nucleotide-binding</keyword>
<dbReference type="EMBL" id="JAOPGA020001036">
    <property type="protein sequence ID" value="KAL0484356.1"/>
    <property type="molecule type" value="Genomic_DNA"/>
</dbReference>
<proteinExistence type="predicted"/>
<protein>
    <submittedName>
        <fullName evidence="4">P38 MAP kinase</fullName>
    </submittedName>
</protein>
<keyword evidence="5" id="KW-1185">Reference proteome</keyword>
<dbReference type="GO" id="GO:0005524">
    <property type="term" value="F:ATP binding"/>
    <property type="evidence" value="ECO:0007669"/>
    <property type="project" value="UniProtKB-KW"/>
</dbReference>
<evidence type="ECO:0000256" key="1">
    <source>
        <dbReference type="ARBA" id="ARBA00022741"/>
    </source>
</evidence>
<evidence type="ECO:0000313" key="5">
    <source>
        <dbReference type="Proteomes" id="UP001431209"/>
    </source>
</evidence>
<dbReference type="PROSITE" id="PS50011">
    <property type="entry name" value="PROTEIN_KINASE_DOM"/>
    <property type="match status" value="1"/>
</dbReference>
<accession>A0AAW2Z6Q1</accession>
<evidence type="ECO:0000259" key="3">
    <source>
        <dbReference type="PROSITE" id="PS50011"/>
    </source>
</evidence>
<dbReference type="GO" id="GO:0004672">
    <property type="term" value="F:protein kinase activity"/>
    <property type="evidence" value="ECO:0007669"/>
    <property type="project" value="InterPro"/>
</dbReference>
<dbReference type="Pfam" id="PF00069">
    <property type="entry name" value="Pkinase"/>
    <property type="match status" value="1"/>
</dbReference>
<feature type="domain" description="Protein kinase" evidence="3">
    <location>
        <begin position="24"/>
        <end position="288"/>
    </location>
</feature>
<dbReference type="InterPro" id="IPR050117">
    <property type="entry name" value="MAPK"/>
</dbReference>
<keyword evidence="4" id="KW-0808">Transferase</keyword>